<evidence type="ECO:0000313" key="13">
    <source>
        <dbReference type="EMBL" id="GED06518.1"/>
    </source>
</evidence>
<feature type="transmembrane region" description="Helical" evidence="11">
    <location>
        <begin position="6"/>
        <end position="23"/>
    </location>
</feature>
<keyword evidence="9" id="KW-0482">Metalloprotease</keyword>
<evidence type="ECO:0000256" key="2">
    <source>
        <dbReference type="ARBA" id="ARBA00004141"/>
    </source>
</evidence>
<dbReference type="RefSeq" id="WP_141364668.1">
    <property type="nucleotide sequence ID" value="NZ_BAAAJL010000013.1"/>
</dbReference>
<proteinExistence type="inferred from homology"/>
<dbReference type="GO" id="GO:0016020">
    <property type="term" value="C:membrane"/>
    <property type="evidence" value="ECO:0007669"/>
    <property type="project" value="UniProtKB-SubCell"/>
</dbReference>
<evidence type="ECO:0000256" key="9">
    <source>
        <dbReference type="ARBA" id="ARBA00023049"/>
    </source>
</evidence>
<accession>A0A4Y4DT34</accession>
<evidence type="ECO:0000256" key="7">
    <source>
        <dbReference type="ARBA" id="ARBA00022833"/>
    </source>
</evidence>
<keyword evidence="4" id="KW-0645">Protease</keyword>
<feature type="transmembrane region" description="Helical" evidence="11">
    <location>
        <begin position="362"/>
        <end position="382"/>
    </location>
</feature>
<feature type="domain" description="PDZ" evidence="12">
    <location>
        <begin position="145"/>
        <end position="242"/>
    </location>
</feature>
<keyword evidence="6" id="KW-0378">Hydrolase</keyword>
<dbReference type="Gene3D" id="2.30.42.10">
    <property type="match status" value="1"/>
</dbReference>
<sequence length="451" mass="48489">MSTVLFIGGILFMVLVIGLSIALHEVGHLVPAKLFGLRVPQYMIGFGKTLVSFKRGETQYGIKMLPLGGYISMVGMYPPRAADAEESNVPGKKPNFFQRIFGQMVDDARSQANENVRPEDHGRMFYQLPIYKRIIIMLGGPFMNLIIGFVLIGVVLTTFGVPTTTTTVSEVYQCIGSAQNTTQTQCTDKDPEAPAYKAGLLPGDTITAVNGTPVAQGEWTKLTDVIRDNPGQSISLDYTRDGASHSTELTPYLTERPAMDDKGNAVKDEHGNYVMDKVGFVGMSSTVANIEMPLSEVPGVIGDQLANIGNIIVHLPQRMVDVAQAAFGSEERDPNGPVSIVGVGRIAGEITAQDSISVSDKFATLLSLAGGLNLALFAFNLIPLLPLDGGHVAGALYEGVKRTVAKVLGIKNIKPVDTIKMLPLTYVVVVGMLLMGGLLIYADIFKPIQLF</sequence>
<dbReference type="SMART" id="SM00228">
    <property type="entry name" value="PDZ"/>
    <property type="match status" value="1"/>
</dbReference>
<keyword evidence="14" id="KW-1185">Reference proteome</keyword>
<dbReference type="AlphaFoldDB" id="A0A4Y4DT34"/>
<keyword evidence="7" id="KW-0862">Zinc</keyword>
<dbReference type="OrthoDB" id="9782003at2"/>
<dbReference type="Pfam" id="PF02163">
    <property type="entry name" value="Peptidase_M50"/>
    <property type="match status" value="1"/>
</dbReference>
<evidence type="ECO:0000256" key="4">
    <source>
        <dbReference type="ARBA" id="ARBA00022670"/>
    </source>
</evidence>
<evidence type="ECO:0000256" key="10">
    <source>
        <dbReference type="ARBA" id="ARBA00023136"/>
    </source>
</evidence>
<organism evidence="13 14">
    <name type="scientific">Glutamicibacter uratoxydans</name>
    <name type="common">Arthrobacter uratoxydans</name>
    <dbReference type="NCBI Taxonomy" id="43667"/>
    <lineage>
        <taxon>Bacteria</taxon>
        <taxon>Bacillati</taxon>
        <taxon>Actinomycetota</taxon>
        <taxon>Actinomycetes</taxon>
        <taxon>Micrococcales</taxon>
        <taxon>Micrococcaceae</taxon>
        <taxon>Glutamicibacter</taxon>
    </lineage>
</organism>
<comment type="similarity">
    <text evidence="3">Belongs to the peptidase M50B family.</text>
</comment>
<dbReference type="GO" id="GO:0006508">
    <property type="term" value="P:proteolysis"/>
    <property type="evidence" value="ECO:0007669"/>
    <property type="project" value="UniProtKB-KW"/>
</dbReference>
<dbReference type="GO" id="GO:0004222">
    <property type="term" value="F:metalloendopeptidase activity"/>
    <property type="evidence" value="ECO:0007669"/>
    <property type="project" value="InterPro"/>
</dbReference>
<dbReference type="Proteomes" id="UP000316612">
    <property type="component" value="Unassembled WGS sequence"/>
</dbReference>
<dbReference type="InterPro" id="IPR004387">
    <property type="entry name" value="Pept_M50_Zn"/>
</dbReference>
<keyword evidence="8 11" id="KW-1133">Transmembrane helix</keyword>
<keyword evidence="5 11" id="KW-0812">Transmembrane</keyword>
<gene>
    <name evidence="13" type="ORF">AUR04nite_20500</name>
</gene>
<keyword evidence="10 11" id="KW-0472">Membrane</keyword>
<evidence type="ECO:0000256" key="11">
    <source>
        <dbReference type="SAM" id="Phobius"/>
    </source>
</evidence>
<dbReference type="InterPro" id="IPR008915">
    <property type="entry name" value="Peptidase_M50"/>
</dbReference>
<evidence type="ECO:0000256" key="1">
    <source>
        <dbReference type="ARBA" id="ARBA00001947"/>
    </source>
</evidence>
<name>A0A4Y4DT34_GLUUR</name>
<dbReference type="Pfam" id="PF17820">
    <property type="entry name" value="PDZ_6"/>
    <property type="match status" value="1"/>
</dbReference>
<feature type="transmembrane region" description="Helical" evidence="11">
    <location>
        <begin position="421"/>
        <end position="442"/>
    </location>
</feature>
<dbReference type="CDD" id="cd06163">
    <property type="entry name" value="S2P-M50_PDZ_RseP-like"/>
    <property type="match status" value="1"/>
</dbReference>
<reference evidence="13 14" key="1">
    <citation type="submission" date="2019-06" db="EMBL/GenBank/DDBJ databases">
        <title>Whole genome shotgun sequence of Glutamicibacter uratoxydans NBRC 15515.</title>
        <authorList>
            <person name="Hosoyama A."/>
            <person name="Uohara A."/>
            <person name="Ohji S."/>
            <person name="Ichikawa N."/>
        </authorList>
    </citation>
    <scope>NUCLEOTIDE SEQUENCE [LARGE SCALE GENOMIC DNA]</scope>
    <source>
        <strain evidence="13 14">NBRC 15515</strain>
    </source>
</reference>
<dbReference type="SUPFAM" id="SSF50156">
    <property type="entry name" value="PDZ domain-like"/>
    <property type="match status" value="1"/>
</dbReference>
<evidence type="ECO:0000256" key="3">
    <source>
        <dbReference type="ARBA" id="ARBA00007931"/>
    </source>
</evidence>
<comment type="subcellular location">
    <subcellularLocation>
        <location evidence="2">Membrane</location>
        <topology evidence="2">Multi-pass membrane protein</topology>
    </subcellularLocation>
</comment>
<evidence type="ECO:0000256" key="6">
    <source>
        <dbReference type="ARBA" id="ARBA00022801"/>
    </source>
</evidence>
<dbReference type="PANTHER" id="PTHR42837">
    <property type="entry name" value="REGULATOR OF SIGMA-E PROTEASE RSEP"/>
    <property type="match status" value="1"/>
</dbReference>
<comment type="cofactor">
    <cofactor evidence="1">
        <name>Zn(2+)</name>
        <dbReference type="ChEBI" id="CHEBI:29105"/>
    </cofactor>
</comment>
<evidence type="ECO:0000256" key="8">
    <source>
        <dbReference type="ARBA" id="ARBA00022989"/>
    </source>
</evidence>
<comment type="caution">
    <text evidence="13">The sequence shown here is derived from an EMBL/GenBank/DDBJ whole genome shotgun (WGS) entry which is preliminary data.</text>
</comment>
<evidence type="ECO:0000259" key="12">
    <source>
        <dbReference type="SMART" id="SM00228"/>
    </source>
</evidence>
<dbReference type="EMBL" id="BJNY01000011">
    <property type="protein sequence ID" value="GED06518.1"/>
    <property type="molecule type" value="Genomic_DNA"/>
</dbReference>
<feature type="transmembrane region" description="Helical" evidence="11">
    <location>
        <begin position="134"/>
        <end position="156"/>
    </location>
</feature>
<dbReference type="PANTHER" id="PTHR42837:SF2">
    <property type="entry name" value="MEMBRANE METALLOPROTEASE ARASP2, CHLOROPLASTIC-RELATED"/>
    <property type="match status" value="1"/>
</dbReference>
<protein>
    <submittedName>
        <fullName evidence="13">Peptidase</fullName>
    </submittedName>
</protein>
<dbReference type="InterPro" id="IPR041489">
    <property type="entry name" value="PDZ_6"/>
</dbReference>
<dbReference type="InterPro" id="IPR036034">
    <property type="entry name" value="PDZ_sf"/>
</dbReference>
<dbReference type="InterPro" id="IPR001478">
    <property type="entry name" value="PDZ"/>
</dbReference>
<evidence type="ECO:0000313" key="14">
    <source>
        <dbReference type="Proteomes" id="UP000316612"/>
    </source>
</evidence>
<evidence type="ECO:0000256" key="5">
    <source>
        <dbReference type="ARBA" id="ARBA00022692"/>
    </source>
</evidence>